<accession>A0A7K1U1T1</accession>
<evidence type="ECO:0000259" key="2">
    <source>
        <dbReference type="Pfam" id="PF13472"/>
    </source>
</evidence>
<feature type="domain" description="Carbohydrate esterase 2 N-terminal" evidence="3">
    <location>
        <begin position="33"/>
        <end position="138"/>
    </location>
</feature>
<dbReference type="InterPro" id="IPR052762">
    <property type="entry name" value="PCW_deacetylase/CE"/>
</dbReference>
<dbReference type="PANTHER" id="PTHR37834">
    <property type="entry name" value="GDSL-LIKE LIPASE/ACYLHYDROLASE DOMAIN PROTEIN (AFU_ORTHOLOGUE AFUA_2G00620)"/>
    <property type="match status" value="1"/>
</dbReference>
<dbReference type="RefSeq" id="WP_157305406.1">
    <property type="nucleotide sequence ID" value="NZ_WRXN01000002.1"/>
</dbReference>
<dbReference type="AlphaFoldDB" id="A0A7K1U1T1"/>
<evidence type="ECO:0000313" key="5">
    <source>
        <dbReference type="Proteomes" id="UP000461730"/>
    </source>
</evidence>
<reference evidence="4 5" key="1">
    <citation type="submission" date="2019-12" db="EMBL/GenBank/DDBJ databases">
        <title>Chitinophaga sp. strain ysch24 (GDMCC 1.1355), whole genome shotgun sequence.</title>
        <authorList>
            <person name="Zhang X."/>
        </authorList>
    </citation>
    <scope>NUCLEOTIDE SEQUENCE [LARGE SCALE GENOMIC DNA]</scope>
    <source>
        <strain evidence="5">ysch24</strain>
    </source>
</reference>
<comment type="caution">
    <text evidence="4">The sequence shown here is derived from an EMBL/GenBank/DDBJ whole genome shotgun (WGS) entry which is preliminary data.</text>
</comment>
<dbReference type="Gene3D" id="3.40.50.1110">
    <property type="entry name" value="SGNH hydrolase"/>
    <property type="match status" value="1"/>
</dbReference>
<sequence length="358" mass="40175">MKRLILAIICCTIFIATSAQKTISPGNPLLAVEGRTWFHNDSALVLSWPGTNVTIRFKGTGISAILQDTDTANYYNVIIDGKVKKRIHTDTAKKTYTLASRLSKGEHTVQLFKITEWDKGNTYCYGFKLNPGTQLLPPAAPKKRKIEFFGNSITCGYGIEDSTGNDSGHGYFENNYLTYAAITARHFDAQYHCTSKSGIGIMLSWFPLIMPEMYDRTNPTDSSSHWDFSKYTPDVVVINLFQNDSWLVNKPEHEQFKSRFGTQKPDSSFIVNAYAKFVANVRNKYPNAYIICALGSMDATRGGAPWPGYIQTAVSGLNDKKILTHFFPYKNTPGHPRLAEQASMAKDLISFIEQNIVW</sequence>
<feature type="signal peptide" evidence="1">
    <location>
        <begin position="1"/>
        <end position="21"/>
    </location>
</feature>
<dbReference type="Pfam" id="PF17996">
    <property type="entry name" value="CE2_N"/>
    <property type="match status" value="1"/>
</dbReference>
<dbReference type="InterPro" id="IPR036514">
    <property type="entry name" value="SGNH_hydro_sf"/>
</dbReference>
<dbReference type="InterPro" id="IPR037461">
    <property type="entry name" value="CtCE2-like_dom"/>
</dbReference>
<dbReference type="Proteomes" id="UP000461730">
    <property type="component" value="Unassembled WGS sequence"/>
</dbReference>
<organism evidence="4 5">
    <name type="scientific">Chitinophaga tropicalis</name>
    <dbReference type="NCBI Taxonomy" id="2683588"/>
    <lineage>
        <taxon>Bacteria</taxon>
        <taxon>Pseudomonadati</taxon>
        <taxon>Bacteroidota</taxon>
        <taxon>Chitinophagia</taxon>
        <taxon>Chitinophagales</taxon>
        <taxon>Chitinophagaceae</taxon>
        <taxon>Chitinophaga</taxon>
    </lineage>
</organism>
<feature type="domain" description="SGNH hydrolase-type esterase" evidence="2">
    <location>
        <begin position="148"/>
        <end position="312"/>
    </location>
</feature>
<proteinExistence type="predicted"/>
<name>A0A7K1U1T1_9BACT</name>
<keyword evidence="1" id="KW-0732">Signal</keyword>
<dbReference type="EMBL" id="WRXN01000002">
    <property type="protein sequence ID" value="MVT07985.1"/>
    <property type="molecule type" value="Genomic_DNA"/>
</dbReference>
<dbReference type="InterPro" id="IPR013830">
    <property type="entry name" value="SGNH_hydro"/>
</dbReference>
<dbReference type="SUPFAM" id="SSF52266">
    <property type="entry name" value="SGNH hydrolase"/>
    <property type="match status" value="1"/>
</dbReference>
<evidence type="ECO:0000313" key="4">
    <source>
        <dbReference type="EMBL" id="MVT07985.1"/>
    </source>
</evidence>
<protein>
    <submittedName>
        <fullName evidence="4">Electron transporter RnfD</fullName>
    </submittedName>
</protein>
<gene>
    <name evidence="4" type="ORF">GO493_06905</name>
</gene>
<dbReference type="Gene3D" id="2.60.120.260">
    <property type="entry name" value="Galactose-binding domain-like"/>
    <property type="match status" value="1"/>
</dbReference>
<keyword evidence="5" id="KW-1185">Reference proteome</keyword>
<dbReference type="PANTHER" id="PTHR37834:SF2">
    <property type="entry name" value="ESTERASE, SGNH HYDROLASE-TYPE"/>
    <property type="match status" value="1"/>
</dbReference>
<dbReference type="GO" id="GO:0052689">
    <property type="term" value="F:carboxylic ester hydrolase activity"/>
    <property type="evidence" value="ECO:0007669"/>
    <property type="project" value="InterPro"/>
</dbReference>
<dbReference type="Pfam" id="PF13472">
    <property type="entry name" value="Lipase_GDSL_2"/>
    <property type="match status" value="1"/>
</dbReference>
<evidence type="ECO:0000259" key="3">
    <source>
        <dbReference type="Pfam" id="PF17996"/>
    </source>
</evidence>
<evidence type="ECO:0000256" key="1">
    <source>
        <dbReference type="SAM" id="SignalP"/>
    </source>
</evidence>
<feature type="chain" id="PRO_5029444453" evidence="1">
    <location>
        <begin position="22"/>
        <end position="358"/>
    </location>
</feature>
<dbReference type="CDD" id="cd01831">
    <property type="entry name" value="Endoglucanase_E_like"/>
    <property type="match status" value="1"/>
</dbReference>
<dbReference type="InterPro" id="IPR040794">
    <property type="entry name" value="CE2_N"/>
</dbReference>